<dbReference type="Pfam" id="PF00638">
    <property type="entry name" value="Ran_BP1"/>
    <property type="match status" value="1"/>
</dbReference>
<keyword evidence="6" id="KW-1185">Reference proteome</keyword>
<comment type="subcellular location">
    <subcellularLocation>
        <location evidence="1">Nucleus</location>
    </subcellularLocation>
</comment>
<feature type="region of interest" description="Disordered" evidence="3">
    <location>
        <begin position="125"/>
        <end position="149"/>
    </location>
</feature>
<dbReference type="GO" id="GO:0005634">
    <property type="term" value="C:nucleus"/>
    <property type="evidence" value="ECO:0007669"/>
    <property type="project" value="UniProtKB-SubCell"/>
</dbReference>
<feature type="compositionally biased region" description="Polar residues" evidence="3">
    <location>
        <begin position="284"/>
        <end position="293"/>
    </location>
</feature>
<dbReference type="InterPro" id="IPR045255">
    <property type="entry name" value="RanBP1-like"/>
</dbReference>
<sequence length="355" mass="38226">MSSNIKKRRLNSESEGTTDTHQEPPALPQSAPLATPKKETPAASQSSAGSDHKPVFGASSTFGKASIFDNIKSGKNVFDSPLKNLQPDTSGAVPATPTTSFGSFGGLFGANTKFSNAFQKASQKKSFLDEPEVSKGQPESPAAAAPTQQYKQVDLTAKEVKTGEENEQFIFSATAKLFELSFDRISDGWKERGVGPLHLNKSIEDPSNIRIVMRSHGLLRVILNYKITSSTNLIKGLESSLSPGKFLRINSVSSAGTPVQYMLKFSDQAVRDELCEKVASLQSGVETTPSATVDETKAQAKVSNSDPAEPTTDVDSEPEDDDAEDDEEEDEEDEDKEKRDDAVQDEANKEGATGK</sequence>
<feature type="region of interest" description="Disordered" evidence="3">
    <location>
        <begin position="284"/>
        <end position="355"/>
    </location>
</feature>
<dbReference type="EMBL" id="CP138894">
    <property type="protein sequence ID" value="WPK23719.1"/>
    <property type="molecule type" value="Genomic_DNA"/>
</dbReference>
<feature type="compositionally biased region" description="Acidic residues" evidence="3">
    <location>
        <begin position="312"/>
        <end position="335"/>
    </location>
</feature>
<evidence type="ECO:0000313" key="5">
    <source>
        <dbReference type="EMBL" id="WPK23719.1"/>
    </source>
</evidence>
<dbReference type="PROSITE" id="PS50196">
    <property type="entry name" value="RANBD1"/>
    <property type="match status" value="1"/>
</dbReference>
<evidence type="ECO:0000259" key="4">
    <source>
        <dbReference type="PROSITE" id="PS50196"/>
    </source>
</evidence>
<organism evidence="5 6">
    <name type="scientific">Australozyma saopauloensis</name>
    <dbReference type="NCBI Taxonomy" id="291208"/>
    <lineage>
        <taxon>Eukaryota</taxon>
        <taxon>Fungi</taxon>
        <taxon>Dikarya</taxon>
        <taxon>Ascomycota</taxon>
        <taxon>Saccharomycotina</taxon>
        <taxon>Pichiomycetes</taxon>
        <taxon>Metschnikowiaceae</taxon>
        <taxon>Australozyma</taxon>
    </lineage>
</organism>
<evidence type="ECO:0000256" key="2">
    <source>
        <dbReference type="ARBA" id="ARBA00023242"/>
    </source>
</evidence>
<dbReference type="InterPro" id="IPR000156">
    <property type="entry name" value="Ran_bind_dom"/>
</dbReference>
<reference evidence="5 6" key="1">
    <citation type="submission" date="2023-10" db="EMBL/GenBank/DDBJ databases">
        <title>Draft Genome Sequence of Candida saopaulonensis from a very Premature Infant with Sepsis.</title>
        <authorList>
            <person name="Ning Y."/>
            <person name="Dai R."/>
            <person name="Xiao M."/>
            <person name="Xu Y."/>
            <person name="Yan Q."/>
            <person name="Zhang L."/>
        </authorList>
    </citation>
    <scope>NUCLEOTIDE SEQUENCE [LARGE SCALE GENOMIC DNA]</scope>
    <source>
        <strain evidence="5 6">19XY460</strain>
    </source>
</reference>
<evidence type="ECO:0000256" key="1">
    <source>
        <dbReference type="ARBA" id="ARBA00004123"/>
    </source>
</evidence>
<dbReference type="KEGG" id="asau:88172032"/>
<evidence type="ECO:0000256" key="3">
    <source>
        <dbReference type="SAM" id="MobiDB-lite"/>
    </source>
</evidence>
<dbReference type="GO" id="GO:0006607">
    <property type="term" value="P:NLS-bearing protein import into nucleus"/>
    <property type="evidence" value="ECO:0007669"/>
    <property type="project" value="TreeGrafter"/>
</dbReference>
<evidence type="ECO:0000313" key="6">
    <source>
        <dbReference type="Proteomes" id="UP001338582"/>
    </source>
</evidence>
<name>A0AAX4H5F8_9ASCO</name>
<proteinExistence type="predicted"/>
<dbReference type="RefSeq" id="XP_062876105.1">
    <property type="nucleotide sequence ID" value="XM_063020035.1"/>
</dbReference>
<dbReference type="SUPFAM" id="SSF50729">
    <property type="entry name" value="PH domain-like"/>
    <property type="match status" value="1"/>
</dbReference>
<accession>A0AAX4H5F8</accession>
<dbReference type="PANTHER" id="PTHR23138">
    <property type="entry name" value="RAN BINDING PROTEIN"/>
    <property type="match status" value="1"/>
</dbReference>
<gene>
    <name evidence="5" type="ORF">PUMCH_000964</name>
</gene>
<dbReference type="Gene3D" id="2.30.29.30">
    <property type="entry name" value="Pleckstrin-homology domain (PH domain)/Phosphotyrosine-binding domain (PTB)"/>
    <property type="match status" value="1"/>
</dbReference>
<dbReference type="GeneID" id="88172032"/>
<dbReference type="PANTHER" id="PTHR23138:SF142">
    <property type="entry name" value="RAN-BINDING PROTEIN 3B-RELATED"/>
    <property type="match status" value="1"/>
</dbReference>
<dbReference type="SMART" id="SM00160">
    <property type="entry name" value="RanBD"/>
    <property type="match status" value="1"/>
</dbReference>
<dbReference type="AlphaFoldDB" id="A0AAX4H5F8"/>
<dbReference type="InterPro" id="IPR011993">
    <property type="entry name" value="PH-like_dom_sf"/>
</dbReference>
<feature type="region of interest" description="Disordered" evidence="3">
    <location>
        <begin position="1"/>
        <end position="56"/>
    </location>
</feature>
<feature type="domain" description="RanBD1" evidence="4">
    <location>
        <begin position="140"/>
        <end position="287"/>
    </location>
</feature>
<feature type="compositionally biased region" description="Basic and acidic residues" evidence="3">
    <location>
        <begin position="336"/>
        <end position="349"/>
    </location>
</feature>
<protein>
    <recommendedName>
        <fullName evidence="4">RanBD1 domain-containing protein</fullName>
    </recommendedName>
</protein>
<keyword evidence="2" id="KW-0539">Nucleus</keyword>
<dbReference type="Proteomes" id="UP001338582">
    <property type="component" value="Chromosome 1"/>
</dbReference>